<dbReference type="GeneID" id="6018076"/>
<feature type="region of interest" description="Disordered" evidence="1">
    <location>
        <begin position="146"/>
        <end position="171"/>
    </location>
</feature>
<name>A8PHF7_COPC7</name>
<sequence length="171" mass="18718">MDVSGCVVEFDQETRGDAAPTFYLTHAHAVEKNDPLPDILTGTAIPALRANYDKFRCAAFYSDVSMEAGGLVPLSHAATFLAGVPYSTIQQTVYVVQPEAHWGLRALVSLASLKLAETTLSLSVYHCNTFESTEDANYMYTKTLLSPHRQPHSKPHHTPVNDDPAQSHTVC</sequence>
<dbReference type="InParanoid" id="A8PHF7"/>
<organism evidence="2 3">
    <name type="scientific">Coprinopsis cinerea (strain Okayama-7 / 130 / ATCC MYA-4618 / FGSC 9003)</name>
    <name type="common">Inky cap fungus</name>
    <name type="synonym">Hormographiella aspergillata</name>
    <dbReference type="NCBI Taxonomy" id="240176"/>
    <lineage>
        <taxon>Eukaryota</taxon>
        <taxon>Fungi</taxon>
        <taxon>Dikarya</taxon>
        <taxon>Basidiomycota</taxon>
        <taxon>Agaricomycotina</taxon>
        <taxon>Agaricomycetes</taxon>
        <taxon>Agaricomycetidae</taxon>
        <taxon>Agaricales</taxon>
        <taxon>Agaricineae</taxon>
        <taxon>Psathyrellaceae</taxon>
        <taxon>Coprinopsis</taxon>
    </lineage>
</organism>
<dbReference type="Proteomes" id="UP000001861">
    <property type="component" value="Unassembled WGS sequence"/>
</dbReference>
<dbReference type="EMBL" id="AACS02000006">
    <property type="protein sequence ID" value="EAU80425.2"/>
    <property type="molecule type" value="Genomic_DNA"/>
</dbReference>
<proteinExistence type="predicted"/>
<dbReference type="KEGG" id="cci:CC1G_12739"/>
<protein>
    <submittedName>
        <fullName evidence="2">Uncharacterized protein</fullName>
    </submittedName>
</protein>
<gene>
    <name evidence="2" type="ORF">CC1G_12739</name>
</gene>
<evidence type="ECO:0000313" key="3">
    <source>
        <dbReference type="Proteomes" id="UP000001861"/>
    </source>
</evidence>
<dbReference type="RefSeq" id="XP_001841397.2">
    <property type="nucleotide sequence ID" value="XM_001841345.2"/>
</dbReference>
<accession>A8PHF7</accession>
<evidence type="ECO:0000256" key="1">
    <source>
        <dbReference type="SAM" id="MobiDB-lite"/>
    </source>
</evidence>
<dbReference type="HOGENOM" id="CLU_1562810_0_0_1"/>
<evidence type="ECO:0000313" key="2">
    <source>
        <dbReference type="EMBL" id="EAU80425.2"/>
    </source>
</evidence>
<dbReference type="VEuPathDB" id="FungiDB:CC1G_12739"/>
<dbReference type="AlphaFoldDB" id="A8PHF7"/>
<keyword evidence="3" id="KW-1185">Reference proteome</keyword>
<reference evidence="2 3" key="1">
    <citation type="journal article" date="2010" name="Proc. Natl. Acad. Sci. U.S.A.">
        <title>Insights into evolution of multicellular fungi from the assembled chromosomes of the mushroom Coprinopsis cinerea (Coprinus cinereus).</title>
        <authorList>
            <person name="Stajich J.E."/>
            <person name="Wilke S.K."/>
            <person name="Ahren D."/>
            <person name="Au C.H."/>
            <person name="Birren B.W."/>
            <person name="Borodovsky M."/>
            <person name="Burns C."/>
            <person name="Canback B."/>
            <person name="Casselton L.A."/>
            <person name="Cheng C.K."/>
            <person name="Deng J."/>
            <person name="Dietrich F.S."/>
            <person name="Fargo D.C."/>
            <person name="Farman M.L."/>
            <person name="Gathman A.C."/>
            <person name="Goldberg J."/>
            <person name="Guigo R."/>
            <person name="Hoegger P.J."/>
            <person name="Hooker J.B."/>
            <person name="Huggins A."/>
            <person name="James T.Y."/>
            <person name="Kamada T."/>
            <person name="Kilaru S."/>
            <person name="Kodira C."/>
            <person name="Kues U."/>
            <person name="Kupfer D."/>
            <person name="Kwan H.S."/>
            <person name="Lomsadze A."/>
            <person name="Li W."/>
            <person name="Lilly W.W."/>
            <person name="Ma L.J."/>
            <person name="Mackey A.J."/>
            <person name="Manning G."/>
            <person name="Martin F."/>
            <person name="Muraguchi H."/>
            <person name="Natvig D.O."/>
            <person name="Palmerini H."/>
            <person name="Ramesh M.A."/>
            <person name="Rehmeyer C.J."/>
            <person name="Roe B.A."/>
            <person name="Shenoy N."/>
            <person name="Stanke M."/>
            <person name="Ter-Hovhannisyan V."/>
            <person name="Tunlid A."/>
            <person name="Velagapudi R."/>
            <person name="Vision T.J."/>
            <person name="Zeng Q."/>
            <person name="Zolan M.E."/>
            <person name="Pukkila P.J."/>
        </authorList>
    </citation>
    <scope>NUCLEOTIDE SEQUENCE [LARGE SCALE GENOMIC DNA]</scope>
    <source>
        <strain evidence="3">Okayama-7 / 130 / ATCC MYA-4618 / FGSC 9003</strain>
    </source>
</reference>
<comment type="caution">
    <text evidence="2">The sequence shown here is derived from an EMBL/GenBank/DDBJ whole genome shotgun (WGS) entry which is preliminary data.</text>
</comment>